<comment type="caution">
    <text evidence="4">The sequence shown here is derived from an EMBL/GenBank/DDBJ whole genome shotgun (WGS) entry which is preliminary data.</text>
</comment>
<dbReference type="HOGENOM" id="CLU_025224_1_0_1"/>
<accession>A0A084G1W2</accession>
<dbReference type="OrthoDB" id="62798at2759"/>
<organism evidence="4 5">
    <name type="scientific">Pseudallescheria apiosperma</name>
    <name type="common">Scedosporium apiospermum</name>
    <dbReference type="NCBI Taxonomy" id="563466"/>
    <lineage>
        <taxon>Eukaryota</taxon>
        <taxon>Fungi</taxon>
        <taxon>Dikarya</taxon>
        <taxon>Ascomycota</taxon>
        <taxon>Pezizomycotina</taxon>
        <taxon>Sordariomycetes</taxon>
        <taxon>Hypocreomycetidae</taxon>
        <taxon>Microascales</taxon>
        <taxon>Microascaceae</taxon>
        <taxon>Scedosporium</taxon>
    </lineage>
</organism>
<proteinExistence type="predicted"/>
<name>A0A084G1W2_PSEDA</name>
<keyword evidence="2" id="KW-1133">Transmembrane helix</keyword>
<dbReference type="GO" id="GO:0004439">
    <property type="term" value="F:phosphatidylinositol-4,5-bisphosphate 5-phosphatase activity"/>
    <property type="evidence" value="ECO:0007669"/>
    <property type="project" value="TreeGrafter"/>
</dbReference>
<evidence type="ECO:0000256" key="2">
    <source>
        <dbReference type="SAM" id="Phobius"/>
    </source>
</evidence>
<evidence type="ECO:0000259" key="3">
    <source>
        <dbReference type="SMART" id="SM00128"/>
    </source>
</evidence>
<dbReference type="AlphaFoldDB" id="A0A084G1W2"/>
<feature type="region of interest" description="Disordered" evidence="1">
    <location>
        <begin position="1"/>
        <end position="24"/>
    </location>
</feature>
<sequence length="554" mass="61135">MFRRTKAPHPQETPSLAQPAPATADKIASVSVPVSATAGESRSSSASTMTPSTAVDVFFLTFNCAKNFIDVPVFATHLHTALKQRAELPDLVVFSLQEVAPIAYSFIGSYFLNPYLTRYEEALNLAADVLNNPEALEDAPGGDGAISPLTRATLVAPPVYTLVRSKNVGMTAILLFARDPKTVADVQEAEVGFGAAEMGNKGAVGLRIVYEGVGSDKSSEMTFVATHLAAMEWNLARRNANWAAIMRSMTFDNPEKILQPRKPSGSSSGGASSSADAQEAGNGRASVEEAVRLLHNQVNEESILMQQRLHDISVFKPTSHLFVGGDLNYRISATSPPPDADFPSLDPESEHYYPQFLPLDQLTRERLSGRTLHGLSEHRIEFPPTYKYDILPAESSTLRDPLNVRWKFAPHRYPSWTDRILYLDIAPWTKARLSKATPEMKVHSYDCMPVVSSSDHRPVFLRVEVPVIDKVDLIPPKELEDGVSAATVAEWNLDPRMKLPVTIDPEAWERRAAARKKEVMAGWSMFLWSTQEGALILGTFMVAIVLGWWLYQGW</sequence>
<feature type="compositionally biased region" description="Low complexity" evidence="1">
    <location>
        <begin position="264"/>
        <end position="275"/>
    </location>
</feature>
<dbReference type="SMART" id="SM00128">
    <property type="entry name" value="IPPc"/>
    <property type="match status" value="1"/>
</dbReference>
<dbReference type="Pfam" id="PF22669">
    <property type="entry name" value="Exo_endo_phos2"/>
    <property type="match status" value="1"/>
</dbReference>
<dbReference type="PANTHER" id="PTHR11200">
    <property type="entry name" value="INOSITOL 5-PHOSPHATASE"/>
    <property type="match status" value="1"/>
</dbReference>
<dbReference type="InterPro" id="IPR046985">
    <property type="entry name" value="IP5"/>
</dbReference>
<dbReference type="OMA" id="HRYPGWT"/>
<dbReference type="EMBL" id="JOWA01000110">
    <property type="protein sequence ID" value="KEZ41324.1"/>
    <property type="molecule type" value="Genomic_DNA"/>
</dbReference>
<feature type="domain" description="Inositol polyphosphate-related phosphatase" evidence="3">
    <location>
        <begin position="53"/>
        <end position="472"/>
    </location>
</feature>
<dbReference type="GO" id="GO:0046856">
    <property type="term" value="P:phosphatidylinositol dephosphorylation"/>
    <property type="evidence" value="ECO:0007669"/>
    <property type="project" value="InterPro"/>
</dbReference>
<protein>
    <submittedName>
        <fullName evidence="4">Inositol 5-phosphatase</fullName>
    </submittedName>
</protein>
<dbReference type="Proteomes" id="UP000028545">
    <property type="component" value="Unassembled WGS sequence"/>
</dbReference>
<evidence type="ECO:0000313" key="4">
    <source>
        <dbReference type="EMBL" id="KEZ41324.1"/>
    </source>
</evidence>
<gene>
    <name evidence="4" type="ORF">SAPIO_CDS7429</name>
</gene>
<dbReference type="Gene3D" id="3.60.10.10">
    <property type="entry name" value="Endonuclease/exonuclease/phosphatase"/>
    <property type="match status" value="1"/>
</dbReference>
<dbReference type="RefSeq" id="XP_016641123.1">
    <property type="nucleotide sequence ID" value="XM_016789296.1"/>
</dbReference>
<keyword evidence="5" id="KW-1185">Reference proteome</keyword>
<dbReference type="SUPFAM" id="SSF56219">
    <property type="entry name" value="DNase I-like"/>
    <property type="match status" value="1"/>
</dbReference>
<feature type="region of interest" description="Disordered" evidence="1">
    <location>
        <begin position="255"/>
        <end position="284"/>
    </location>
</feature>
<dbReference type="InterPro" id="IPR000300">
    <property type="entry name" value="IPPc"/>
</dbReference>
<dbReference type="VEuPathDB" id="FungiDB:SAPIO_CDS7429"/>
<reference evidence="4 5" key="1">
    <citation type="journal article" date="2014" name="Genome Announc.">
        <title>Draft genome sequence of the pathogenic fungus Scedosporium apiospermum.</title>
        <authorList>
            <person name="Vandeputte P."/>
            <person name="Ghamrawi S."/>
            <person name="Rechenmann M."/>
            <person name="Iltis A."/>
            <person name="Giraud S."/>
            <person name="Fleury M."/>
            <person name="Thornton C."/>
            <person name="Delhaes L."/>
            <person name="Meyer W."/>
            <person name="Papon N."/>
            <person name="Bouchara J.P."/>
        </authorList>
    </citation>
    <scope>NUCLEOTIDE SEQUENCE [LARGE SCALE GENOMIC DNA]</scope>
    <source>
        <strain evidence="4 5">IHEM 14462</strain>
    </source>
</reference>
<keyword evidence="2" id="KW-0812">Transmembrane</keyword>
<feature type="transmembrane region" description="Helical" evidence="2">
    <location>
        <begin position="533"/>
        <end position="551"/>
    </location>
</feature>
<keyword evidence="2" id="KW-0472">Membrane</keyword>
<evidence type="ECO:0000313" key="5">
    <source>
        <dbReference type="Proteomes" id="UP000028545"/>
    </source>
</evidence>
<evidence type="ECO:0000256" key="1">
    <source>
        <dbReference type="SAM" id="MobiDB-lite"/>
    </source>
</evidence>
<dbReference type="InterPro" id="IPR036691">
    <property type="entry name" value="Endo/exonu/phosph_ase_sf"/>
</dbReference>
<dbReference type="KEGG" id="sapo:SAPIO_CDS7429"/>
<dbReference type="GeneID" id="27726501"/>
<dbReference type="PANTHER" id="PTHR11200:SF286">
    <property type="entry name" value="5-PHOSPHATASE, PUTATIVE (AFU_ORTHOLOGUE AFUA_5G07600)-RELATED"/>
    <property type="match status" value="1"/>
</dbReference>